<evidence type="ECO:0000313" key="3">
    <source>
        <dbReference type="EMBL" id="OWM80918.1"/>
    </source>
</evidence>
<feature type="compositionally biased region" description="Polar residues" evidence="2">
    <location>
        <begin position="290"/>
        <end position="305"/>
    </location>
</feature>
<feature type="region of interest" description="Disordered" evidence="2">
    <location>
        <begin position="128"/>
        <end position="158"/>
    </location>
</feature>
<name>A0A218X7Z0_PUNGR</name>
<accession>A0A218X7Z0</accession>
<dbReference type="AlphaFoldDB" id="A0A218X7Z0"/>
<evidence type="ECO:0000256" key="1">
    <source>
        <dbReference type="SAM" id="Coils"/>
    </source>
</evidence>
<protein>
    <submittedName>
        <fullName evidence="3">Uncharacterized protein</fullName>
    </submittedName>
</protein>
<feature type="compositionally biased region" description="Basic and acidic residues" evidence="2">
    <location>
        <begin position="130"/>
        <end position="143"/>
    </location>
</feature>
<organism evidence="3 4">
    <name type="scientific">Punica granatum</name>
    <name type="common">Pomegranate</name>
    <dbReference type="NCBI Taxonomy" id="22663"/>
    <lineage>
        <taxon>Eukaryota</taxon>
        <taxon>Viridiplantae</taxon>
        <taxon>Streptophyta</taxon>
        <taxon>Embryophyta</taxon>
        <taxon>Tracheophyta</taxon>
        <taxon>Spermatophyta</taxon>
        <taxon>Magnoliopsida</taxon>
        <taxon>eudicotyledons</taxon>
        <taxon>Gunneridae</taxon>
        <taxon>Pentapetalae</taxon>
        <taxon>rosids</taxon>
        <taxon>malvids</taxon>
        <taxon>Myrtales</taxon>
        <taxon>Lythraceae</taxon>
        <taxon>Punica</taxon>
    </lineage>
</organism>
<feature type="coiled-coil region" evidence="1">
    <location>
        <begin position="206"/>
        <end position="254"/>
    </location>
</feature>
<dbReference type="PANTHER" id="PTHR35992">
    <property type="entry name" value="CYTOMATRIX PROTEIN-LIKE PROTEIN"/>
    <property type="match status" value="1"/>
</dbReference>
<sequence length="371" mass="42057">MKKRRQDASPVSSDRQKWQKVFDPLVGMITKQQSQLHTLVRERSLLEDRIRTQQKRYDSDVAFLRERISQMKRAMAVQDMMRSLDAMKLELAVGLKQREALLRKMKLDEAELELADFKECLNVLCSSANPRDDSERHTPETSRSKGSSQKSSGRSAKELDVRDHLLEDEIKRLKQEYDVLVLDKNAEISALLTEKKFVWNQYKILETNLNDKLKSKEAEIRLANEKVSGLLASMEKLQSSNDAKDEVIAKLESKIADKEALARKRGDELVRLAHELELLRRARCTSETPVLSRCTTSGSITSSLGNKKGTRVSVNKPPSAAQGSDSTKNSERGGRGSKRKADEIDSSQVTPKLFSSSFKIPKLKTPVKQMR</sequence>
<dbReference type="Proteomes" id="UP000197138">
    <property type="component" value="Unassembled WGS sequence"/>
</dbReference>
<dbReference type="EMBL" id="MTKT01002214">
    <property type="protein sequence ID" value="OWM80918.1"/>
    <property type="molecule type" value="Genomic_DNA"/>
</dbReference>
<dbReference type="PANTHER" id="PTHR35992:SF1">
    <property type="entry name" value="CYTOMATRIX PROTEIN-LIKE PROTEIN"/>
    <property type="match status" value="1"/>
</dbReference>
<evidence type="ECO:0000256" key="2">
    <source>
        <dbReference type="SAM" id="MobiDB-lite"/>
    </source>
</evidence>
<evidence type="ECO:0000313" key="4">
    <source>
        <dbReference type="Proteomes" id="UP000197138"/>
    </source>
</evidence>
<feature type="compositionally biased region" description="Basic and acidic residues" evidence="2">
    <location>
        <begin position="328"/>
        <end position="343"/>
    </location>
</feature>
<reference evidence="4" key="1">
    <citation type="journal article" date="2017" name="Plant J.">
        <title>The pomegranate (Punica granatum L.) genome and the genomics of punicalagin biosynthesis.</title>
        <authorList>
            <person name="Qin G."/>
            <person name="Xu C."/>
            <person name="Ming R."/>
            <person name="Tang H."/>
            <person name="Guyot R."/>
            <person name="Kramer E.M."/>
            <person name="Hu Y."/>
            <person name="Yi X."/>
            <person name="Qi Y."/>
            <person name="Xu X."/>
            <person name="Gao Z."/>
            <person name="Pan H."/>
            <person name="Jian J."/>
            <person name="Tian Y."/>
            <person name="Yue Z."/>
            <person name="Xu Y."/>
        </authorList>
    </citation>
    <scope>NUCLEOTIDE SEQUENCE [LARGE SCALE GENOMIC DNA]</scope>
    <source>
        <strain evidence="4">cv. Dabenzi</strain>
    </source>
</reference>
<comment type="caution">
    <text evidence="3">The sequence shown here is derived from an EMBL/GenBank/DDBJ whole genome shotgun (WGS) entry which is preliminary data.</text>
</comment>
<keyword evidence="1" id="KW-0175">Coiled coil</keyword>
<feature type="compositionally biased region" description="Polar residues" evidence="2">
    <location>
        <begin position="346"/>
        <end position="358"/>
    </location>
</feature>
<feature type="region of interest" description="Disordered" evidence="2">
    <location>
        <begin position="290"/>
        <end position="371"/>
    </location>
</feature>
<feature type="compositionally biased region" description="Low complexity" evidence="2">
    <location>
        <begin position="144"/>
        <end position="154"/>
    </location>
</feature>
<proteinExistence type="predicted"/>
<gene>
    <name evidence="3" type="ORF">CDL15_Pgr006949</name>
</gene>